<dbReference type="InterPro" id="IPR045540">
    <property type="entry name" value="YegS/DAGK_C"/>
</dbReference>
<dbReference type="PANTHER" id="PTHR12358:SF106">
    <property type="entry name" value="LIPID KINASE YEGS"/>
    <property type="match status" value="1"/>
</dbReference>
<dbReference type="Proteomes" id="UP001381003">
    <property type="component" value="Chromosome"/>
</dbReference>
<dbReference type="InterPro" id="IPR016064">
    <property type="entry name" value="NAD/diacylglycerol_kinase_sf"/>
</dbReference>
<dbReference type="PROSITE" id="PS50146">
    <property type="entry name" value="DAGK"/>
    <property type="match status" value="1"/>
</dbReference>
<reference evidence="10 11" key="1">
    <citation type="submission" date="2022-09" db="EMBL/GenBank/DDBJ databases">
        <title>Complete genome sequence of Janibacter terrae strain COS04-44, PCL-degrading bacteria isolated from oil spilled coast.</title>
        <authorList>
            <person name="Park H."/>
            <person name="Kim J.Y."/>
            <person name="An S.H."/>
            <person name="Lee C.M."/>
            <person name="Weon H.-Y."/>
        </authorList>
    </citation>
    <scope>NUCLEOTIDE SEQUENCE [LARGE SCALE GENOMIC DNA]</scope>
    <source>
        <strain evidence="10 11">COS04-44</strain>
    </source>
</reference>
<keyword evidence="5 10" id="KW-0418">Kinase</keyword>
<evidence type="ECO:0000259" key="9">
    <source>
        <dbReference type="PROSITE" id="PS50146"/>
    </source>
</evidence>
<keyword evidence="11" id="KW-1185">Reference proteome</keyword>
<sequence>MRRLLFIANAAAGTSDRERRDAALEVLREEADVRVVETESVEDLVDALAERDGREVVIAGGDGSLNAFTTALCRLGDLGEDPPTVGLLPMGTGNDFARTVELPNDPALAARVVLDQPARPVDVLVDDEGMLVANAVHIGVGEEAGRIAAPWKERLGKAHLGVLGYVVGGIAAGFGQQGRHLEVVVDGETVGDPSRRVLQVAVTIGQSVGGGTRIAPDARPGDGAAEVVISYAVAPLKRLRYALHLSSGTHTRLDDVVNVRARETVTVTGLNHQVAANSDGEHLGPARSRTWRIVPDAYRLHSPEETE</sequence>
<dbReference type="GO" id="GO:0016301">
    <property type="term" value="F:kinase activity"/>
    <property type="evidence" value="ECO:0007669"/>
    <property type="project" value="UniProtKB-KW"/>
</dbReference>
<dbReference type="SMART" id="SM00046">
    <property type="entry name" value="DAGKc"/>
    <property type="match status" value="1"/>
</dbReference>
<evidence type="ECO:0000256" key="6">
    <source>
        <dbReference type="ARBA" id="ARBA00022840"/>
    </source>
</evidence>
<proteinExistence type="inferred from homology"/>
<feature type="domain" description="DAGKc" evidence="9">
    <location>
        <begin position="1"/>
        <end position="129"/>
    </location>
</feature>
<dbReference type="Gene3D" id="3.40.50.10330">
    <property type="entry name" value="Probable inorganic polyphosphate/atp-NAD kinase, domain 1"/>
    <property type="match status" value="1"/>
</dbReference>
<evidence type="ECO:0000256" key="1">
    <source>
        <dbReference type="ARBA" id="ARBA00001946"/>
    </source>
</evidence>
<evidence type="ECO:0000256" key="5">
    <source>
        <dbReference type="ARBA" id="ARBA00022777"/>
    </source>
</evidence>
<dbReference type="PANTHER" id="PTHR12358">
    <property type="entry name" value="SPHINGOSINE KINASE"/>
    <property type="match status" value="1"/>
</dbReference>
<keyword evidence="3" id="KW-0808">Transferase</keyword>
<evidence type="ECO:0000313" key="11">
    <source>
        <dbReference type="Proteomes" id="UP001381003"/>
    </source>
</evidence>
<evidence type="ECO:0000256" key="8">
    <source>
        <dbReference type="ARBA" id="ARBA00023264"/>
    </source>
</evidence>
<dbReference type="InterPro" id="IPR001206">
    <property type="entry name" value="Diacylglycerol_kinase_cat_dom"/>
</dbReference>
<keyword evidence="6" id="KW-0067">ATP-binding</keyword>
<protein>
    <submittedName>
        <fullName evidence="10">Diacylglycerol kinase family protein</fullName>
    </submittedName>
</protein>
<evidence type="ECO:0000256" key="3">
    <source>
        <dbReference type="ARBA" id="ARBA00022679"/>
    </source>
</evidence>
<comment type="cofactor">
    <cofactor evidence="1">
        <name>Mg(2+)</name>
        <dbReference type="ChEBI" id="CHEBI:18420"/>
    </cofactor>
</comment>
<name>A0ABZ2FA05_9MICO</name>
<organism evidence="10 11">
    <name type="scientific">Janibacter terrae</name>
    <dbReference type="NCBI Taxonomy" id="103817"/>
    <lineage>
        <taxon>Bacteria</taxon>
        <taxon>Bacillati</taxon>
        <taxon>Actinomycetota</taxon>
        <taxon>Actinomycetes</taxon>
        <taxon>Micrococcales</taxon>
        <taxon>Intrasporangiaceae</taxon>
        <taxon>Janibacter</taxon>
    </lineage>
</organism>
<dbReference type="RefSeq" id="WP_338537623.1">
    <property type="nucleotide sequence ID" value="NZ_CP104874.1"/>
</dbReference>
<keyword evidence="8" id="KW-1208">Phospholipid metabolism</keyword>
<dbReference type="InterPro" id="IPR017438">
    <property type="entry name" value="ATP-NAD_kinase_N"/>
</dbReference>
<accession>A0ABZ2FA05</accession>
<dbReference type="EMBL" id="CP104874">
    <property type="protein sequence ID" value="WWF04122.1"/>
    <property type="molecule type" value="Genomic_DNA"/>
</dbReference>
<dbReference type="InterPro" id="IPR050187">
    <property type="entry name" value="Lipid_Phosphate_FormReg"/>
</dbReference>
<dbReference type="Pfam" id="PF19279">
    <property type="entry name" value="YegS_C"/>
    <property type="match status" value="1"/>
</dbReference>
<dbReference type="Pfam" id="PF00781">
    <property type="entry name" value="DAGK_cat"/>
    <property type="match status" value="1"/>
</dbReference>
<evidence type="ECO:0000256" key="2">
    <source>
        <dbReference type="ARBA" id="ARBA00005983"/>
    </source>
</evidence>
<evidence type="ECO:0000256" key="4">
    <source>
        <dbReference type="ARBA" id="ARBA00022741"/>
    </source>
</evidence>
<gene>
    <name evidence="10" type="ORF">N5P18_10460</name>
</gene>
<keyword evidence="7" id="KW-0443">Lipid metabolism</keyword>
<dbReference type="SUPFAM" id="SSF111331">
    <property type="entry name" value="NAD kinase/diacylglycerol kinase-like"/>
    <property type="match status" value="1"/>
</dbReference>
<keyword evidence="7" id="KW-0444">Lipid biosynthesis</keyword>
<keyword evidence="4" id="KW-0547">Nucleotide-binding</keyword>
<evidence type="ECO:0000313" key="10">
    <source>
        <dbReference type="EMBL" id="WWF04122.1"/>
    </source>
</evidence>
<dbReference type="Gene3D" id="2.60.200.40">
    <property type="match status" value="1"/>
</dbReference>
<evidence type="ECO:0000256" key="7">
    <source>
        <dbReference type="ARBA" id="ARBA00023209"/>
    </source>
</evidence>
<comment type="similarity">
    <text evidence="2">Belongs to the diacylglycerol/lipid kinase family.</text>
</comment>
<keyword evidence="7" id="KW-0594">Phospholipid biosynthesis</keyword>